<gene>
    <name evidence="2" type="ORF">I2501_12570</name>
</gene>
<feature type="signal peptide" evidence="1">
    <location>
        <begin position="1"/>
        <end position="43"/>
    </location>
</feature>
<dbReference type="RefSeq" id="WP_196193997.1">
    <property type="nucleotide sequence ID" value="NZ_JADPRT010000004.1"/>
</dbReference>
<evidence type="ECO:0000313" key="3">
    <source>
        <dbReference type="Proteomes" id="UP000657385"/>
    </source>
</evidence>
<sequence>MPRSSRGLSKVSRARRFAAVAAVGALTAVLPSLFSPAFSPADAAVANHRVKAGTEHNVPFSTRWSADIHGTVTSVGNSVVTCDPHKPKRNKDAPDCLVARDQVPPTTGQRAGRNNDYWMKYINIDGPGHRDRQGNPIYSSSSADFKLPPGAEVKFARLYWGGTYGIVIPGLHINVQKSIKQVGWVDFRTPNSHGYVRIDHDAALGFDGTNPDHSYATSADITNLVRAGGSGTYEVADLDAALAVDSWGGWSMVVGYQDCNKPLRHLQVWDGYEHQAMNSGRTVAVSLHGLHTPASGPVGLRLGEITYDGDRGWADHANVTPNIGAPFALGDSLSPPDDVQNSVLANDDPNDSNYMWHRTPDYQNTLGYDNHRFLLDGKLANGTTDLTVDYPSTGEGINPGAIYAVVDLQQP</sequence>
<protein>
    <recommendedName>
        <fullName evidence="4">Secreted protein</fullName>
    </recommendedName>
</protein>
<proteinExistence type="predicted"/>
<evidence type="ECO:0000256" key="1">
    <source>
        <dbReference type="SAM" id="SignalP"/>
    </source>
</evidence>
<keyword evidence="3" id="KW-1185">Reference proteome</keyword>
<organism evidence="2 3">
    <name type="scientific">Streptacidiphilus fuscans</name>
    <dbReference type="NCBI Taxonomy" id="2789292"/>
    <lineage>
        <taxon>Bacteria</taxon>
        <taxon>Bacillati</taxon>
        <taxon>Actinomycetota</taxon>
        <taxon>Actinomycetes</taxon>
        <taxon>Kitasatosporales</taxon>
        <taxon>Streptomycetaceae</taxon>
        <taxon>Streptacidiphilus</taxon>
    </lineage>
</organism>
<reference evidence="2" key="1">
    <citation type="submission" date="2020-11" db="EMBL/GenBank/DDBJ databases">
        <title>Isolation and identification of active actinomycetes.</title>
        <authorList>
            <person name="Yu B."/>
        </authorList>
    </citation>
    <scope>NUCLEOTIDE SEQUENCE</scope>
    <source>
        <strain evidence="2">NEAU-YB345</strain>
    </source>
</reference>
<dbReference type="AlphaFoldDB" id="A0A931FEN7"/>
<dbReference type="Proteomes" id="UP000657385">
    <property type="component" value="Unassembled WGS sequence"/>
</dbReference>
<accession>A0A931FEN7</accession>
<name>A0A931FEN7_9ACTN</name>
<evidence type="ECO:0000313" key="2">
    <source>
        <dbReference type="EMBL" id="MBF9068856.1"/>
    </source>
</evidence>
<evidence type="ECO:0008006" key="4">
    <source>
        <dbReference type="Google" id="ProtNLM"/>
    </source>
</evidence>
<comment type="caution">
    <text evidence="2">The sequence shown here is derived from an EMBL/GenBank/DDBJ whole genome shotgun (WGS) entry which is preliminary data.</text>
</comment>
<feature type="chain" id="PRO_5037346271" description="Secreted protein" evidence="1">
    <location>
        <begin position="44"/>
        <end position="411"/>
    </location>
</feature>
<dbReference type="EMBL" id="JADPRT010000004">
    <property type="protein sequence ID" value="MBF9068856.1"/>
    <property type="molecule type" value="Genomic_DNA"/>
</dbReference>
<keyword evidence="1" id="KW-0732">Signal</keyword>